<sequence>MIYAIIVMLGLGALLGVGLGIADKFLKVEADPRVEKVSALLPNYNCGGCGYAGCSSLAQAMVDKEVSTFLCKPCKADKKQEIIDYLASTPGPDGTTVNIKG</sequence>
<keyword evidence="1" id="KW-0004">4Fe-4S</keyword>
<dbReference type="InterPro" id="IPR007202">
    <property type="entry name" value="4Fe-4S_dom"/>
</dbReference>
<protein>
    <submittedName>
        <fullName evidence="6">Electron transporter RnfB</fullName>
    </submittedName>
</protein>
<gene>
    <name evidence="6" type="ORF">FYJ50_00745</name>
</gene>
<evidence type="ECO:0000256" key="1">
    <source>
        <dbReference type="ARBA" id="ARBA00022485"/>
    </source>
</evidence>
<proteinExistence type="predicted"/>
<keyword evidence="2" id="KW-0479">Metal-binding</keyword>
<evidence type="ECO:0000259" key="5">
    <source>
        <dbReference type="PROSITE" id="PS51656"/>
    </source>
</evidence>
<feature type="domain" description="4Fe-4S" evidence="5">
    <location>
        <begin position="29"/>
        <end position="88"/>
    </location>
</feature>
<dbReference type="GO" id="GO:0046872">
    <property type="term" value="F:metal ion binding"/>
    <property type="evidence" value="ECO:0007669"/>
    <property type="project" value="UniProtKB-KW"/>
</dbReference>
<organism evidence="6 7">
    <name type="scientific">Floccifex porci</name>
    <dbReference type="NCBI Taxonomy" id="2606629"/>
    <lineage>
        <taxon>Bacteria</taxon>
        <taxon>Bacillati</taxon>
        <taxon>Bacillota</taxon>
        <taxon>Erysipelotrichia</taxon>
        <taxon>Erysipelotrichales</taxon>
        <taxon>Erysipelotrichaceae</taxon>
        <taxon>Floccifex</taxon>
    </lineage>
</organism>
<keyword evidence="3" id="KW-0408">Iron</keyword>
<dbReference type="AlphaFoldDB" id="A0A7X2N1D3"/>
<evidence type="ECO:0000313" key="7">
    <source>
        <dbReference type="Proteomes" id="UP000470082"/>
    </source>
</evidence>
<evidence type="ECO:0000313" key="6">
    <source>
        <dbReference type="EMBL" id="MSS00656.1"/>
    </source>
</evidence>
<keyword evidence="7" id="KW-1185">Reference proteome</keyword>
<dbReference type="PANTHER" id="PTHR43560">
    <property type="entry name" value="ION-TRANSLOCATING OXIDOREDUCTASE COMPLEX SUBUNIT B"/>
    <property type="match status" value="1"/>
</dbReference>
<dbReference type="InterPro" id="IPR050395">
    <property type="entry name" value="4Fe4S_Ferredoxin_RnfB"/>
</dbReference>
<dbReference type="GO" id="GO:0051539">
    <property type="term" value="F:4 iron, 4 sulfur cluster binding"/>
    <property type="evidence" value="ECO:0007669"/>
    <property type="project" value="UniProtKB-KW"/>
</dbReference>
<dbReference type="EMBL" id="VUMM01000001">
    <property type="protein sequence ID" value="MSS00656.1"/>
    <property type="molecule type" value="Genomic_DNA"/>
</dbReference>
<dbReference type="Gene3D" id="1.10.15.40">
    <property type="entry name" value="Electron transport complex subunit B, putative Fe-S cluster"/>
    <property type="match status" value="1"/>
</dbReference>
<evidence type="ECO:0000256" key="3">
    <source>
        <dbReference type="ARBA" id="ARBA00023004"/>
    </source>
</evidence>
<comment type="caution">
    <text evidence="6">The sequence shown here is derived from an EMBL/GenBank/DDBJ whole genome shotgun (WGS) entry which is preliminary data.</text>
</comment>
<dbReference type="RefSeq" id="WP_154459129.1">
    <property type="nucleotide sequence ID" value="NZ_JAQYTQ010000054.1"/>
</dbReference>
<dbReference type="Proteomes" id="UP000470082">
    <property type="component" value="Unassembled WGS sequence"/>
</dbReference>
<evidence type="ECO:0000256" key="4">
    <source>
        <dbReference type="ARBA" id="ARBA00023014"/>
    </source>
</evidence>
<dbReference type="PANTHER" id="PTHR43560:SF1">
    <property type="entry name" value="ION-TRANSLOCATING OXIDOREDUCTASE COMPLEX SUBUNIT B"/>
    <property type="match status" value="1"/>
</dbReference>
<reference evidence="6 7" key="1">
    <citation type="submission" date="2019-08" db="EMBL/GenBank/DDBJ databases">
        <title>In-depth cultivation of the pig gut microbiome towards novel bacterial diversity and tailored functional studies.</title>
        <authorList>
            <person name="Wylensek D."/>
            <person name="Hitch T.C.A."/>
            <person name="Clavel T."/>
        </authorList>
    </citation>
    <scope>NUCLEOTIDE SEQUENCE [LARGE SCALE GENOMIC DNA]</scope>
    <source>
        <strain evidence="6 7">LKV-178-WT-2G</strain>
    </source>
</reference>
<dbReference type="PROSITE" id="PS51656">
    <property type="entry name" value="4FE4S"/>
    <property type="match status" value="1"/>
</dbReference>
<keyword evidence="4" id="KW-0411">Iron-sulfur</keyword>
<name>A0A7X2N1D3_9FIRM</name>
<dbReference type="Pfam" id="PF04060">
    <property type="entry name" value="FeS"/>
    <property type="match status" value="1"/>
</dbReference>
<accession>A0A7X2N1D3</accession>
<evidence type="ECO:0000256" key="2">
    <source>
        <dbReference type="ARBA" id="ARBA00022723"/>
    </source>
</evidence>